<accession>A0AAW5K4J3</accession>
<organism evidence="1 2">
    <name type="scientific">Cloacibacillus evryensis</name>
    <dbReference type="NCBI Taxonomy" id="508460"/>
    <lineage>
        <taxon>Bacteria</taxon>
        <taxon>Thermotogati</taxon>
        <taxon>Synergistota</taxon>
        <taxon>Synergistia</taxon>
        <taxon>Synergistales</taxon>
        <taxon>Synergistaceae</taxon>
        <taxon>Cloacibacillus</taxon>
    </lineage>
</organism>
<dbReference type="InterPro" id="IPR023401">
    <property type="entry name" value="ODC_N"/>
</dbReference>
<keyword evidence="2" id="KW-1185">Reference proteome</keyword>
<proteinExistence type="predicted"/>
<dbReference type="InterPro" id="IPR003462">
    <property type="entry name" value="ODC_Mu_crystall"/>
</dbReference>
<dbReference type="Gene3D" id="3.40.50.720">
    <property type="entry name" value="NAD(P)-binding Rossmann-like Domain"/>
    <property type="match status" value="1"/>
</dbReference>
<dbReference type="RefSeq" id="WP_008711690.1">
    <property type="nucleotide sequence ID" value="NZ_CABKQM010000008.1"/>
</dbReference>
<evidence type="ECO:0000313" key="2">
    <source>
        <dbReference type="Proteomes" id="UP001205919"/>
    </source>
</evidence>
<dbReference type="Gene3D" id="3.30.1780.10">
    <property type="entry name" value="ornithine cyclodeaminase, domain 1"/>
    <property type="match status" value="1"/>
</dbReference>
<dbReference type="EMBL" id="JANFYT010000043">
    <property type="protein sequence ID" value="MCQ4815576.1"/>
    <property type="molecule type" value="Genomic_DNA"/>
</dbReference>
<comment type="caution">
    <text evidence="1">The sequence shown here is derived from an EMBL/GenBank/DDBJ whole genome shotgun (WGS) entry which is preliminary data.</text>
</comment>
<evidence type="ECO:0000313" key="1">
    <source>
        <dbReference type="EMBL" id="MCQ4815576.1"/>
    </source>
</evidence>
<protein>
    <submittedName>
        <fullName evidence="1">Ornithine cyclodeaminase family protein</fullName>
    </submittedName>
</protein>
<dbReference type="SUPFAM" id="SSF51735">
    <property type="entry name" value="NAD(P)-binding Rossmann-fold domains"/>
    <property type="match status" value="1"/>
</dbReference>
<dbReference type="GO" id="GO:0005737">
    <property type="term" value="C:cytoplasm"/>
    <property type="evidence" value="ECO:0007669"/>
    <property type="project" value="TreeGrafter"/>
</dbReference>
<reference evidence="1 2" key="1">
    <citation type="submission" date="2022-06" db="EMBL/GenBank/DDBJ databases">
        <title>Isolation of gut microbiota from human fecal samples.</title>
        <authorList>
            <person name="Pamer E.G."/>
            <person name="Barat B."/>
            <person name="Waligurski E."/>
            <person name="Medina S."/>
            <person name="Paddock L."/>
            <person name="Mostad J."/>
        </authorList>
    </citation>
    <scope>NUCLEOTIDE SEQUENCE [LARGE SCALE GENOMIC DNA]</scope>
    <source>
        <strain evidence="1 2">DFI.9.90</strain>
    </source>
</reference>
<dbReference type="Pfam" id="PF02423">
    <property type="entry name" value="OCD_Mu_crystall"/>
    <property type="match status" value="1"/>
</dbReference>
<dbReference type="InterPro" id="IPR036291">
    <property type="entry name" value="NAD(P)-bd_dom_sf"/>
</dbReference>
<dbReference type="PIRSF" id="PIRSF001439">
    <property type="entry name" value="CryM"/>
    <property type="match status" value="1"/>
</dbReference>
<dbReference type="PANTHER" id="PTHR13812">
    <property type="entry name" value="KETIMINE REDUCTASE MU-CRYSTALLIN"/>
    <property type="match status" value="1"/>
</dbReference>
<gene>
    <name evidence="1" type="ORF">NE630_14145</name>
</gene>
<dbReference type="Proteomes" id="UP001205919">
    <property type="component" value="Unassembled WGS sequence"/>
</dbReference>
<dbReference type="PANTHER" id="PTHR13812:SF19">
    <property type="entry name" value="KETIMINE REDUCTASE MU-CRYSTALLIN"/>
    <property type="match status" value="1"/>
</dbReference>
<name>A0AAW5K4J3_9BACT</name>
<dbReference type="AlphaFoldDB" id="A0AAW5K4J3"/>
<sequence>MSASYTSAALCAVSEVYLLFDKGTCYVPERAFYAYGGKKMLYMPCFSPEALMTKILSYFPENYKDGKPLLDGVILWNDAKSGEILSIMDAKKITSLRTAAAGGLGVSYLSSPESKTLGIVGMGAQGLHLALFASTVRNIENIYLFDNYQKDASAFSAKLDEMLGRHVECVMCADPADLLKESDIIITATTSATPVLPDDAALYAGKCLIGVGSFSPSMREFSAAIWSKTDTVYVDLEYALKESGDLSQPFDEGLLKAGGVKKVSTLIGGPVRPPAKGKCNFFKTVGMSLVDMTTAAVVYKNALAKGIGQKIEG</sequence>